<dbReference type="Proteomes" id="UP000031967">
    <property type="component" value="Unassembled WGS sequence"/>
</dbReference>
<proteinExistence type="predicted"/>
<evidence type="ECO:0000313" key="3">
    <source>
        <dbReference type="Proteomes" id="UP000031967"/>
    </source>
</evidence>
<dbReference type="InterPro" id="IPR041147">
    <property type="entry name" value="GH38_C"/>
</dbReference>
<dbReference type="SUPFAM" id="SSF74650">
    <property type="entry name" value="Galactose mutarotase-like"/>
    <property type="match status" value="1"/>
</dbReference>
<dbReference type="PANTHER" id="PTHR46017">
    <property type="entry name" value="ALPHA-MANNOSIDASE 2C1"/>
    <property type="match status" value="1"/>
</dbReference>
<dbReference type="RefSeq" id="WP_041047443.1">
    <property type="nucleotide sequence ID" value="NZ_JXAK01000014.1"/>
</dbReference>
<dbReference type="InterPro" id="IPR011013">
    <property type="entry name" value="Gal_mutarotase_sf_dom"/>
</dbReference>
<accession>A0ABR5AJ25</accession>
<dbReference type="EMBL" id="JXAK01000014">
    <property type="protein sequence ID" value="KIL40971.1"/>
    <property type="molecule type" value="Genomic_DNA"/>
</dbReference>
<keyword evidence="3" id="KW-1185">Reference proteome</keyword>
<comment type="caution">
    <text evidence="2">The sequence shown here is derived from an EMBL/GenBank/DDBJ whole genome shotgun (WGS) entry which is preliminary data.</text>
</comment>
<protein>
    <recommendedName>
        <fullName evidence="1">Glycosyl hydrolases family 38 C-terminal domain-containing protein</fullName>
    </recommendedName>
</protein>
<dbReference type="Gene3D" id="2.60.40.2220">
    <property type="match status" value="1"/>
</dbReference>
<dbReference type="PANTHER" id="PTHR46017:SF1">
    <property type="entry name" value="ALPHA-MANNOSIDASE 2C1"/>
    <property type="match status" value="1"/>
</dbReference>
<dbReference type="Pfam" id="PF17677">
    <property type="entry name" value="Glyco_hydro38C2"/>
    <property type="match status" value="1"/>
</dbReference>
<sequence length="250" mass="27651">MTVSGKAASAFAEAGHFVFSLAAQSPEYAYQKLGSVVDPLVDIADGANFHNHCASHWVDVRDGEAGLALLPADTPLFSIGEKGIYRYSRRYIPQSPDLNFNLFNNQWGTNFPQWIGGDFRYRFRVAPHAGGWKEARVQRMAEEYRTPLLVAEGWREAAPERFALLASDIGDDIRILAFKLAEDGSGYVVRLQNLTDAGTTARLIFTRPLADAMLCDLVERERGPVGDCSQAGLKVPLGPFQIETIKLRFA</sequence>
<evidence type="ECO:0000313" key="2">
    <source>
        <dbReference type="EMBL" id="KIL40971.1"/>
    </source>
</evidence>
<name>A0ABR5AJ25_9BACL</name>
<evidence type="ECO:0000259" key="1">
    <source>
        <dbReference type="Pfam" id="PF17677"/>
    </source>
</evidence>
<dbReference type="Gene3D" id="2.70.98.30">
    <property type="entry name" value="Golgi alpha-mannosidase II, domain 4"/>
    <property type="match status" value="1"/>
</dbReference>
<organism evidence="2 3">
    <name type="scientific">Gordoniibacillus kamchatkensis</name>
    <dbReference type="NCBI Taxonomy" id="1590651"/>
    <lineage>
        <taxon>Bacteria</taxon>
        <taxon>Bacillati</taxon>
        <taxon>Bacillota</taxon>
        <taxon>Bacilli</taxon>
        <taxon>Bacillales</taxon>
        <taxon>Paenibacillaceae</taxon>
        <taxon>Gordoniibacillus</taxon>
    </lineage>
</organism>
<gene>
    <name evidence="2" type="ORF">SD70_10120</name>
</gene>
<reference evidence="2 3" key="1">
    <citation type="submission" date="2014-12" db="EMBL/GenBank/DDBJ databases">
        <title>Draft genome sequence of Paenibacillus kamchatkensis strain B-2647.</title>
        <authorList>
            <person name="Karlyshev A.V."/>
            <person name="Kudryashova E.B."/>
        </authorList>
    </citation>
    <scope>NUCLEOTIDE SEQUENCE [LARGE SCALE GENOMIC DNA]</scope>
    <source>
        <strain evidence="2 3">VKM B-2647</strain>
    </source>
</reference>
<feature type="domain" description="Glycosyl hydrolases family 38 C-terminal" evidence="1">
    <location>
        <begin position="173"/>
        <end position="245"/>
    </location>
</feature>